<dbReference type="InterPro" id="IPR010905">
    <property type="entry name" value="Glyco_hydro_88"/>
</dbReference>
<dbReference type="InterPro" id="IPR012341">
    <property type="entry name" value="6hp_glycosidase-like_sf"/>
</dbReference>
<accession>A0A0E2H5K8</accession>
<dbReference type="AlphaFoldDB" id="A0A0E2H5K8"/>
<dbReference type="PANTHER" id="PTHR33886">
    <property type="entry name" value="UNSATURATED RHAMNOGALACTURONAN HYDROLASE (EUROFUNG)"/>
    <property type="match status" value="1"/>
</dbReference>
<comment type="caution">
    <text evidence="2">The sequence shown here is derived from an EMBL/GenBank/DDBJ whole genome shotgun (WGS) entry which is preliminary data.</text>
</comment>
<evidence type="ECO:0000313" key="2">
    <source>
        <dbReference type="EMBL" id="ENZ10219.1"/>
    </source>
</evidence>
<protein>
    <recommendedName>
        <fullName evidence="4">Glycosyl hydrolase</fullName>
    </recommendedName>
</protein>
<gene>
    <name evidence="2" type="ORF">HMPREF1090_04198</name>
</gene>
<evidence type="ECO:0000256" key="1">
    <source>
        <dbReference type="ARBA" id="ARBA00022801"/>
    </source>
</evidence>
<dbReference type="InterPro" id="IPR052043">
    <property type="entry name" value="PolySaccharide_Degr_Enz"/>
</dbReference>
<keyword evidence="1" id="KW-0378">Hydrolase</keyword>
<dbReference type="InterPro" id="IPR008928">
    <property type="entry name" value="6-hairpin_glycosidase_sf"/>
</dbReference>
<dbReference type="GO" id="GO:0005975">
    <property type="term" value="P:carbohydrate metabolic process"/>
    <property type="evidence" value="ECO:0007669"/>
    <property type="project" value="InterPro"/>
</dbReference>
<reference evidence="2 3" key="1">
    <citation type="submission" date="2013-01" db="EMBL/GenBank/DDBJ databases">
        <title>The Genome Sequence of Clostridium clostridioforme 90A8.</title>
        <authorList>
            <consortium name="The Broad Institute Genome Sequencing Platform"/>
            <person name="Earl A."/>
            <person name="Ward D."/>
            <person name="Feldgarden M."/>
            <person name="Gevers D."/>
            <person name="Courvalin P."/>
            <person name="Lambert T."/>
            <person name="Walker B."/>
            <person name="Young S.K."/>
            <person name="Zeng Q."/>
            <person name="Gargeya S."/>
            <person name="Fitzgerald M."/>
            <person name="Haas B."/>
            <person name="Abouelleil A."/>
            <person name="Alvarado L."/>
            <person name="Arachchi H.M."/>
            <person name="Berlin A.M."/>
            <person name="Chapman S.B."/>
            <person name="Dewar J."/>
            <person name="Goldberg J."/>
            <person name="Griggs A."/>
            <person name="Gujja S."/>
            <person name="Hansen M."/>
            <person name="Howarth C."/>
            <person name="Imamovic A."/>
            <person name="Larimer J."/>
            <person name="McCowan C."/>
            <person name="Murphy C."/>
            <person name="Neiman D."/>
            <person name="Pearson M."/>
            <person name="Priest M."/>
            <person name="Roberts A."/>
            <person name="Saif S."/>
            <person name="Shea T."/>
            <person name="Sisk P."/>
            <person name="Sykes S."/>
            <person name="Wortman J."/>
            <person name="Nusbaum C."/>
            <person name="Birren B."/>
        </authorList>
    </citation>
    <scope>NUCLEOTIDE SEQUENCE [LARGE SCALE GENOMIC DNA]</scope>
    <source>
        <strain evidence="2 3">90A8</strain>
    </source>
</reference>
<dbReference type="Gene3D" id="1.50.10.10">
    <property type="match status" value="1"/>
</dbReference>
<dbReference type="GO" id="GO:0016787">
    <property type="term" value="F:hydrolase activity"/>
    <property type="evidence" value="ECO:0007669"/>
    <property type="project" value="UniProtKB-KW"/>
</dbReference>
<dbReference type="Proteomes" id="UP000013085">
    <property type="component" value="Unassembled WGS sequence"/>
</dbReference>
<organism evidence="2 3">
    <name type="scientific">[Clostridium] clostridioforme 90A8</name>
    <dbReference type="NCBI Taxonomy" id="999408"/>
    <lineage>
        <taxon>Bacteria</taxon>
        <taxon>Bacillati</taxon>
        <taxon>Bacillota</taxon>
        <taxon>Clostridia</taxon>
        <taxon>Lachnospirales</taxon>
        <taxon>Lachnospiraceae</taxon>
        <taxon>Enterocloster</taxon>
    </lineage>
</organism>
<dbReference type="PANTHER" id="PTHR33886:SF8">
    <property type="entry name" value="UNSATURATED RHAMNOGALACTURONAN HYDROLASE (EUROFUNG)"/>
    <property type="match status" value="1"/>
</dbReference>
<proteinExistence type="predicted"/>
<dbReference type="RefSeq" id="WP_002594028.1">
    <property type="nucleotide sequence ID" value="NZ_KB850983.1"/>
</dbReference>
<dbReference type="Pfam" id="PF07470">
    <property type="entry name" value="Glyco_hydro_88"/>
    <property type="match status" value="1"/>
</dbReference>
<dbReference type="SUPFAM" id="SSF48208">
    <property type="entry name" value="Six-hairpin glycosidases"/>
    <property type="match status" value="1"/>
</dbReference>
<dbReference type="GeneID" id="57964132"/>
<dbReference type="PATRIC" id="fig|999408.3.peg.4499"/>
<dbReference type="EMBL" id="AGYR01000047">
    <property type="protein sequence ID" value="ENZ10219.1"/>
    <property type="molecule type" value="Genomic_DNA"/>
</dbReference>
<evidence type="ECO:0000313" key="3">
    <source>
        <dbReference type="Proteomes" id="UP000013085"/>
    </source>
</evidence>
<dbReference type="HOGENOM" id="CLU_038720_1_0_9"/>
<sequence>MWLEYFSQYMETVFPRFLSERPWNYKNDLCVTGAAFQADVAGNPRWNRYILDAGKWLVDEDGGVANWKEDENNIDKVSFGKSLRILRDLTGDGRYGRGVEKAYAFLEHYPRTATGNFWHKDIYPNQVWLDGLYMAMHFYAKCLAENGEDRWDDIMDQFQSTHCLLWNEKTGLYLHGCDVSRKADWADPVTGRSSGVWLRAEGWFLMALADVYGLAKDYTPRAEELVLLLKNGLDGLLQYQDRESHMFLQVVDHADLPGNYPETSGSAMTAYALMKGARLGMLGDSYWDKGNEVLEGIRRTRLKKEEDGWHLRGICASAGLGAGPDPHNRKDRNGTPEYYISEAQMTDNQHGAAACMMAVSEQLRRKGNHSCSH</sequence>
<evidence type="ECO:0008006" key="4">
    <source>
        <dbReference type="Google" id="ProtNLM"/>
    </source>
</evidence>
<name>A0A0E2H5K8_9FIRM</name>